<dbReference type="CDD" id="cd03255">
    <property type="entry name" value="ABC_MJ0796_LolCDE_FtsE"/>
    <property type="match status" value="1"/>
</dbReference>
<dbReference type="PANTHER" id="PTHR24220">
    <property type="entry name" value="IMPORT ATP-BINDING PROTEIN"/>
    <property type="match status" value="1"/>
</dbReference>
<name>A0ABW5RJ85_9MICO</name>
<proteinExistence type="predicted"/>
<evidence type="ECO:0000313" key="6">
    <source>
        <dbReference type="Proteomes" id="UP001597453"/>
    </source>
</evidence>
<dbReference type="PROSITE" id="PS50893">
    <property type="entry name" value="ABC_TRANSPORTER_2"/>
    <property type="match status" value="1"/>
</dbReference>
<keyword evidence="2" id="KW-0547">Nucleotide-binding</keyword>
<evidence type="ECO:0000256" key="2">
    <source>
        <dbReference type="ARBA" id="ARBA00022741"/>
    </source>
</evidence>
<organism evidence="5 6">
    <name type="scientific">Gulosibacter bifidus</name>
    <dbReference type="NCBI Taxonomy" id="272239"/>
    <lineage>
        <taxon>Bacteria</taxon>
        <taxon>Bacillati</taxon>
        <taxon>Actinomycetota</taxon>
        <taxon>Actinomycetes</taxon>
        <taxon>Micrococcales</taxon>
        <taxon>Microbacteriaceae</taxon>
        <taxon>Gulosibacter</taxon>
    </lineage>
</organism>
<dbReference type="PROSITE" id="PS00211">
    <property type="entry name" value="ABC_TRANSPORTER_1"/>
    <property type="match status" value="1"/>
</dbReference>
<dbReference type="EMBL" id="JBHUNF010000004">
    <property type="protein sequence ID" value="MFD2675100.1"/>
    <property type="molecule type" value="Genomic_DNA"/>
</dbReference>
<evidence type="ECO:0000313" key="5">
    <source>
        <dbReference type="EMBL" id="MFD2675100.1"/>
    </source>
</evidence>
<gene>
    <name evidence="5" type="ORF">ACFSUQ_07320</name>
</gene>
<keyword evidence="1" id="KW-0813">Transport</keyword>
<keyword evidence="3 5" id="KW-0067">ATP-binding</keyword>
<dbReference type="InterPro" id="IPR017911">
    <property type="entry name" value="MacB-like_ATP-bd"/>
</dbReference>
<dbReference type="Gene3D" id="3.40.50.300">
    <property type="entry name" value="P-loop containing nucleotide triphosphate hydrolases"/>
    <property type="match status" value="1"/>
</dbReference>
<dbReference type="InterPro" id="IPR027417">
    <property type="entry name" value="P-loop_NTPase"/>
</dbReference>
<comment type="caution">
    <text evidence="5">The sequence shown here is derived from an EMBL/GenBank/DDBJ whole genome shotgun (WGS) entry which is preliminary data.</text>
</comment>
<evidence type="ECO:0000256" key="1">
    <source>
        <dbReference type="ARBA" id="ARBA00022448"/>
    </source>
</evidence>
<keyword evidence="6" id="KW-1185">Reference proteome</keyword>
<dbReference type="InterPro" id="IPR015854">
    <property type="entry name" value="ABC_transpr_LolD-like"/>
</dbReference>
<dbReference type="InterPro" id="IPR003593">
    <property type="entry name" value="AAA+_ATPase"/>
</dbReference>
<dbReference type="GO" id="GO:0005524">
    <property type="term" value="F:ATP binding"/>
    <property type="evidence" value="ECO:0007669"/>
    <property type="project" value="UniProtKB-KW"/>
</dbReference>
<dbReference type="RefSeq" id="WP_066057375.1">
    <property type="nucleotide sequence ID" value="NZ_JBHUNF010000004.1"/>
</dbReference>
<dbReference type="SUPFAM" id="SSF52540">
    <property type="entry name" value="P-loop containing nucleoside triphosphate hydrolases"/>
    <property type="match status" value="1"/>
</dbReference>
<dbReference type="Pfam" id="PF00005">
    <property type="entry name" value="ABC_tran"/>
    <property type="match status" value="1"/>
</dbReference>
<dbReference type="PANTHER" id="PTHR24220:SF86">
    <property type="entry name" value="ABC TRANSPORTER ABCH.1"/>
    <property type="match status" value="1"/>
</dbReference>
<sequence length="257" mass="28109">MTSADSSSPVIVTDKLSTTFTQGGRQHHVLRNIDLEIERGSFTVIMGPSGSGKSTLLYALSGMDAPTLGSVVVDGIEISGLSADAQAKFRRNHCGFVFQQMHLIDGLNVLENLMVLGLLTNGDRREVRHRALSLLERVGLPERDAAKHPSMLSGGEAQRVGIARALMNTPTIVFADEPTGQLNSSNSQKVLDLLNEVNREGQTVVMVTHDIHSAERADRICFLRDGHIRSELQLEPFTETSRERTESVTSFLAECGW</sequence>
<protein>
    <submittedName>
        <fullName evidence="5">ABC transporter ATP-binding protein</fullName>
    </submittedName>
</protein>
<dbReference type="SMART" id="SM00382">
    <property type="entry name" value="AAA"/>
    <property type="match status" value="1"/>
</dbReference>
<accession>A0ABW5RJ85</accession>
<evidence type="ECO:0000259" key="4">
    <source>
        <dbReference type="PROSITE" id="PS50893"/>
    </source>
</evidence>
<feature type="domain" description="ABC transporter" evidence="4">
    <location>
        <begin position="11"/>
        <end position="250"/>
    </location>
</feature>
<dbReference type="InterPro" id="IPR017871">
    <property type="entry name" value="ABC_transporter-like_CS"/>
</dbReference>
<dbReference type="InterPro" id="IPR003439">
    <property type="entry name" value="ABC_transporter-like_ATP-bd"/>
</dbReference>
<evidence type="ECO:0000256" key="3">
    <source>
        <dbReference type="ARBA" id="ARBA00022840"/>
    </source>
</evidence>
<dbReference type="Proteomes" id="UP001597453">
    <property type="component" value="Unassembled WGS sequence"/>
</dbReference>
<reference evidence="6" key="1">
    <citation type="journal article" date="2019" name="Int. J. Syst. Evol. Microbiol.">
        <title>The Global Catalogue of Microorganisms (GCM) 10K type strain sequencing project: providing services to taxonomists for standard genome sequencing and annotation.</title>
        <authorList>
            <consortium name="The Broad Institute Genomics Platform"/>
            <consortium name="The Broad Institute Genome Sequencing Center for Infectious Disease"/>
            <person name="Wu L."/>
            <person name="Ma J."/>
        </authorList>
    </citation>
    <scope>NUCLEOTIDE SEQUENCE [LARGE SCALE GENOMIC DNA]</scope>
    <source>
        <strain evidence="6">TISTR 1511</strain>
    </source>
</reference>